<gene>
    <name evidence="4" type="ORF">KIN20_001245</name>
</gene>
<proteinExistence type="predicted"/>
<dbReference type="Proteomes" id="UP001196413">
    <property type="component" value="Unassembled WGS sequence"/>
</dbReference>
<evidence type="ECO:0000313" key="5">
    <source>
        <dbReference type="Proteomes" id="UP001196413"/>
    </source>
</evidence>
<comment type="caution">
    <text evidence="4">The sequence shown here is derived from an EMBL/GenBank/DDBJ whole genome shotgun (WGS) entry which is preliminary data.</text>
</comment>
<comment type="caution">
    <text evidence="1">Lacks conserved residue(s) required for the propagation of feature annotation.</text>
</comment>
<protein>
    <recommendedName>
        <fullName evidence="3">ShKT domain-containing protein</fullName>
    </recommendedName>
</protein>
<evidence type="ECO:0000259" key="3">
    <source>
        <dbReference type="PROSITE" id="PS51670"/>
    </source>
</evidence>
<dbReference type="AlphaFoldDB" id="A0AAD5QEE4"/>
<name>A0AAD5QEE4_PARTN</name>
<feature type="compositionally biased region" description="Acidic residues" evidence="2">
    <location>
        <begin position="28"/>
        <end position="42"/>
    </location>
</feature>
<keyword evidence="5" id="KW-1185">Reference proteome</keyword>
<dbReference type="InterPro" id="IPR003582">
    <property type="entry name" value="ShKT_dom"/>
</dbReference>
<evidence type="ECO:0000313" key="4">
    <source>
        <dbReference type="EMBL" id="KAJ1346464.1"/>
    </source>
</evidence>
<dbReference type="PROSITE" id="PS51670">
    <property type="entry name" value="SHKT"/>
    <property type="match status" value="1"/>
</dbReference>
<feature type="compositionally biased region" description="Low complexity" evidence="2">
    <location>
        <begin position="50"/>
        <end position="62"/>
    </location>
</feature>
<sequence length="100" mass="11064">MQESKLKQGVIYVELVTVSTGTGPTDTETTDDDDETATEPTEEPTPQPTERPATRPTATSRPGCKDSNVCTSLMKWNFCKDPKYNDTLRRQVCPKSCGFC</sequence>
<dbReference type="Gene3D" id="1.10.10.1940">
    <property type="match status" value="1"/>
</dbReference>
<feature type="region of interest" description="Disordered" evidence="2">
    <location>
        <begin position="17"/>
        <end position="66"/>
    </location>
</feature>
<evidence type="ECO:0000256" key="2">
    <source>
        <dbReference type="SAM" id="MobiDB-lite"/>
    </source>
</evidence>
<reference evidence="4" key="1">
    <citation type="submission" date="2021-06" db="EMBL/GenBank/DDBJ databases">
        <title>Parelaphostrongylus tenuis whole genome reference sequence.</title>
        <authorList>
            <person name="Garwood T.J."/>
            <person name="Larsen P.A."/>
            <person name="Fountain-Jones N.M."/>
            <person name="Garbe J.R."/>
            <person name="Macchietto M.G."/>
            <person name="Kania S.A."/>
            <person name="Gerhold R.W."/>
            <person name="Richards J.E."/>
            <person name="Wolf T.M."/>
        </authorList>
    </citation>
    <scope>NUCLEOTIDE SEQUENCE</scope>
    <source>
        <strain evidence="4">MNPRO001-30</strain>
        <tissue evidence="4">Meninges</tissue>
    </source>
</reference>
<accession>A0AAD5QEE4</accession>
<dbReference type="EMBL" id="JAHQIW010000176">
    <property type="protein sequence ID" value="KAJ1346464.1"/>
    <property type="molecule type" value="Genomic_DNA"/>
</dbReference>
<evidence type="ECO:0000256" key="1">
    <source>
        <dbReference type="PROSITE-ProRule" id="PRU01005"/>
    </source>
</evidence>
<feature type="domain" description="ShKT" evidence="3">
    <location>
        <begin position="64"/>
        <end position="100"/>
    </location>
</feature>
<organism evidence="4 5">
    <name type="scientific">Parelaphostrongylus tenuis</name>
    <name type="common">Meningeal worm</name>
    <dbReference type="NCBI Taxonomy" id="148309"/>
    <lineage>
        <taxon>Eukaryota</taxon>
        <taxon>Metazoa</taxon>
        <taxon>Ecdysozoa</taxon>
        <taxon>Nematoda</taxon>
        <taxon>Chromadorea</taxon>
        <taxon>Rhabditida</taxon>
        <taxon>Rhabditina</taxon>
        <taxon>Rhabditomorpha</taxon>
        <taxon>Strongyloidea</taxon>
        <taxon>Metastrongylidae</taxon>
        <taxon>Parelaphostrongylus</taxon>
    </lineage>
</organism>